<keyword evidence="14 16" id="KW-0539">Nucleus</keyword>
<dbReference type="SUPFAM" id="SSF56300">
    <property type="entry name" value="Metallo-dependent phosphatases"/>
    <property type="match status" value="1"/>
</dbReference>
<keyword evidence="8 16" id="KW-0255">Endonuclease</keyword>
<dbReference type="GO" id="GO:0008296">
    <property type="term" value="F:3'-5'-DNA exonuclease activity"/>
    <property type="evidence" value="ECO:0007669"/>
    <property type="project" value="EnsemblFungi"/>
</dbReference>
<keyword evidence="5" id="KW-0158">Chromosome</keyword>
<dbReference type="PANTHER" id="PTHR10139">
    <property type="entry name" value="DOUBLE-STRAND BREAK REPAIR PROTEIN MRE11"/>
    <property type="match status" value="1"/>
</dbReference>
<keyword evidence="13 16" id="KW-0464">Manganese</keyword>
<evidence type="ECO:0000256" key="13">
    <source>
        <dbReference type="ARBA" id="ARBA00023211"/>
    </source>
</evidence>
<dbReference type="GO" id="GO:0000723">
    <property type="term" value="P:telomere maintenance"/>
    <property type="evidence" value="ECO:0007669"/>
    <property type="project" value="EnsemblFungi"/>
</dbReference>
<evidence type="ECO:0000259" key="17">
    <source>
        <dbReference type="SMART" id="SM01347"/>
    </source>
</evidence>
<keyword evidence="15 16" id="KW-0469">Meiosis</keyword>
<keyword evidence="6 16" id="KW-0540">Nuclease</keyword>
<dbReference type="PANTHER" id="PTHR10139:SF1">
    <property type="entry name" value="DOUBLE-STRAND BREAK REPAIR PROTEIN MRE11"/>
    <property type="match status" value="1"/>
</dbReference>
<evidence type="ECO:0000256" key="15">
    <source>
        <dbReference type="ARBA" id="ARBA00023254"/>
    </source>
</evidence>
<keyword evidence="10 16" id="KW-0378">Hydrolase</keyword>
<name>A0A137P4S9_CONC2</name>
<evidence type="ECO:0000313" key="18">
    <source>
        <dbReference type="EMBL" id="KXN70006.1"/>
    </source>
</evidence>
<dbReference type="Pfam" id="PF04152">
    <property type="entry name" value="Mre11_DNA_bind"/>
    <property type="match status" value="1"/>
</dbReference>
<feature type="domain" description="Mre11 DNA-binding" evidence="17">
    <location>
        <begin position="287"/>
        <end position="451"/>
    </location>
</feature>
<dbReference type="InterPro" id="IPR041796">
    <property type="entry name" value="Mre11_N"/>
</dbReference>
<comment type="cofactor">
    <cofactor evidence="1">
        <name>Mn(2+)</name>
        <dbReference type="ChEBI" id="CHEBI:29035"/>
    </cofactor>
</comment>
<protein>
    <submittedName>
        <fullName evidence="18">Metallo-dependent phosphatase</fullName>
    </submittedName>
</protein>
<dbReference type="GO" id="GO:0007095">
    <property type="term" value="P:mitotic G2 DNA damage checkpoint signaling"/>
    <property type="evidence" value="ECO:0007669"/>
    <property type="project" value="TreeGrafter"/>
</dbReference>
<evidence type="ECO:0000256" key="2">
    <source>
        <dbReference type="ARBA" id="ARBA00004123"/>
    </source>
</evidence>
<dbReference type="SMART" id="SM01347">
    <property type="entry name" value="Mre11_DNA_bind"/>
    <property type="match status" value="1"/>
</dbReference>
<evidence type="ECO:0000256" key="10">
    <source>
        <dbReference type="ARBA" id="ARBA00022801"/>
    </source>
</evidence>
<dbReference type="GO" id="GO:0006303">
    <property type="term" value="P:double-strand break repair via nonhomologous end joining"/>
    <property type="evidence" value="ECO:0007669"/>
    <property type="project" value="EnsemblFungi"/>
</dbReference>
<dbReference type="InterPro" id="IPR007281">
    <property type="entry name" value="Mre11_DNA-bd"/>
</dbReference>
<comment type="similarity">
    <text evidence="4 16">Belongs to the MRE11/RAD32 family.</text>
</comment>
<evidence type="ECO:0000256" key="14">
    <source>
        <dbReference type="ARBA" id="ARBA00023242"/>
    </source>
</evidence>
<dbReference type="GO" id="GO:1990918">
    <property type="term" value="P:double-strand break repair involved in meiotic recombination"/>
    <property type="evidence" value="ECO:0007669"/>
    <property type="project" value="EnsemblFungi"/>
</dbReference>
<dbReference type="GO" id="GO:0006284">
    <property type="term" value="P:base-excision repair"/>
    <property type="evidence" value="ECO:0007669"/>
    <property type="project" value="EnsemblFungi"/>
</dbReference>
<reference evidence="18 19" key="1">
    <citation type="journal article" date="2015" name="Genome Biol. Evol.">
        <title>Phylogenomic analyses indicate that early fungi evolved digesting cell walls of algal ancestors of land plants.</title>
        <authorList>
            <person name="Chang Y."/>
            <person name="Wang S."/>
            <person name="Sekimoto S."/>
            <person name="Aerts A.L."/>
            <person name="Choi C."/>
            <person name="Clum A."/>
            <person name="LaButti K.M."/>
            <person name="Lindquist E.A."/>
            <person name="Yee Ngan C."/>
            <person name="Ohm R.A."/>
            <person name="Salamov A.A."/>
            <person name="Grigoriev I.V."/>
            <person name="Spatafora J.W."/>
            <person name="Berbee M.L."/>
        </authorList>
    </citation>
    <scope>NUCLEOTIDE SEQUENCE [LARGE SCALE GENOMIC DNA]</scope>
    <source>
        <strain evidence="18 19">NRRL 28638</strain>
    </source>
</reference>
<comment type="subcellular location">
    <subcellularLocation>
        <location evidence="3">Chromosome</location>
    </subcellularLocation>
    <subcellularLocation>
        <location evidence="2">Nucleus</location>
    </subcellularLocation>
</comment>
<keyword evidence="11 16" id="KW-0269">Exonuclease</keyword>
<dbReference type="CDD" id="cd00840">
    <property type="entry name" value="MPP_Mre11_N"/>
    <property type="match status" value="1"/>
</dbReference>
<evidence type="ECO:0000256" key="3">
    <source>
        <dbReference type="ARBA" id="ARBA00004286"/>
    </source>
</evidence>
<dbReference type="GO" id="GO:0043047">
    <property type="term" value="F:single-stranded telomeric DNA binding"/>
    <property type="evidence" value="ECO:0007669"/>
    <property type="project" value="EnsemblFungi"/>
</dbReference>
<feature type="non-terminal residue" evidence="18">
    <location>
        <position position="486"/>
    </location>
</feature>
<dbReference type="GO" id="GO:0031573">
    <property type="term" value="P:mitotic intra-S DNA damage checkpoint signaling"/>
    <property type="evidence" value="ECO:0007669"/>
    <property type="project" value="EnsemblFungi"/>
</dbReference>
<dbReference type="Gene3D" id="3.60.21.10">
    <property type="match status" value="1"/>
</dbReference>
<evidence type="ECO:0000256" key="11">
    <source>
        <dbReference type="ARBA" id="ARBA00022839"/>
    </source>
</evidence>
<sequence length="486" mass="55559">EKLKILISSDNHLGYMERDNIRGQDSINSFEEILNISNKKNVDMILLGGDLFHDNLPTRSSLHACMSLIRQYTFGSGEKSSRSKLNIESDMTLNFMDRFGTANFLSGDFRVRLPIFSIHGNHDDPSGVERLCSLDLLSTAGLVNYFGKFDRVDAIDVHPILLTKGSVKVALYGIGNVRDERLYRTFRNNNVNFYPPEDRDEWYNILVVHQNRIAHSDTNFLPEAFLPKWMDLVIWGHEHQCIPNVEYNSERSFQVLQPGSSVATALSIGEADRKHAFILEVDSEKNGELKKIPLKTVRQFEIDEISLSEFTELNSYTWEEISVVIIDYIKKMVKKAEENFMALNKTATVVPLPLIRLKVTYQEQISQLSPIRFYPLLEPLVANPKSCLKFYKQTPRKAKGEKSQSSGSQFNLSTQINLDNLQLEDVLAEFNNATQFQLLPQTTLDRAVHKLIDKEDKYGVEKVIQGTVKELQKGLTDEQVLYKLDS</sequence>
<dbReference type="OrthoDB" id="30417at2759"/>
<dbReference type="GO" id="GO:0010791">
    <property type="term" value="P:DNA double-strand break processing involved in repair via synthesis-dependent strand annealing"/>
    <property type="evidence" value="ECO:0007669"/>
    <property type="project" value="EnsemblFungi"/>
</dbReference>
<dbReference type="GO" id="GO:0000727">
    <property type="term" value="P:double-strand break repair via break-induced replication"/>
    <property type="evidence" value="ECO:0007669"/>
    <property type="project" value="EnsemblFungi"/>
</dbReference>
<dbReference type="GO" id="GO:0035861">
    <property type="term" value="C:site of double-strand break"/>
    <property type="evidence" value="ECO:0007669"/>
    <property type="project" value="EnsemblFungi"/>
</dbReference>
<dbReference type="GO" id="GO:0030870">
    <property type="term" value="C:Mre11 complex"/>
    <property type="evidence" value="ECO:0007669"/>
    <property type="project" value="EnsemblFungi"/>
</dbReference>
<evidence type="ECO:0000256" key="6">
    <source>
        <dbReference type="ARBA" id="ARBA00022722"/>
    </source>
</evidence>
<dbReference type="GO" id="GO:0062176">
    <property type="term" value="P:R-loop processing"/>
    <property type="evidence" value="ECO:0007669"/>
    <property type="project" value="EnsemblFungi"/>
</dbReference>
<evidence type="ECO:0000256" key="12">
    <source>
        <dbReference type="ARBA" id="ARBA00023204"/>
    </source>
</evidence>
<evidence type="ECO:0000256" key="9">
    <source>
        <dbReference type="ARBA" id="ARBA00022763"/>
    </source>
</evidence>
<dbReference type="FunFam" id="3.60.21.10:FF:000011">
    <property type="entry name" value="Double-strand break repair protein"/>
    <property type="match status" value="1"/>
</dbReference>
<evidence type="ECO:0000256" key="7">
    <source>
        <dbReference type="ARBA" id="ARBA00022723"/>
    </source>
</evidence>
<accession>A0A137P4S9</accession>
<dbReference type="GO" id="GO:0000014">
    <property type="term" value="F:single-stranded DNA endodeoxyribonuclease activity"/>
    <property type="evidence" value="ECO:0007669"/>
    <property type="project" value="TreeGrafter"/>
</dbReference>
<keyword evidence="7" id="KW-0479">Metal-binding</keyword>
<dbReference type="EMBL" id="KQ964515">
    <property type="protein sequence ID" value="KXN70006.1"/>
    <property type="molecule type" value="Genomic_DNA"/>
</dbReference>
<evidence type="ECO:0000256" key="4">
    <source>
        <dbReference type="ARBA" id="ARBA00009028"/>
    </source>
</evidence>
<evidence type="ECO:0000256" key="16">
    <source>
        <dbReference type="RuleBase" id="RU003447"/>
    </source>
</evidence>
<gene>
    <name evidence="18" type="ORF">CONCODRAFT_27922</name>
</gene>
<dbReference type="Proteomes" id="UP000070444">
    <property type="component" value="Unassembled WGS sequence"/>
</dbReference>
<dbReference type="OMA" id="QNHTGHT"/>
<dbReference type="AlphaFoldDB" id="A0A137P4S9"/>
<dbReference type="NCBIfam" id="TIGR00583">
    <property type="entry name" value="mre11"/>
    <property type="match status" value="1"/>
</dbReference>
<dbReference type="Pfam" id="PF00149">
    <property type="entry name" value="Metallophos"/>
    <property type="match status" value="1"/>
</dbReference>
<dbReference type="InterPro" id="IPR003701">
    <property type="entry name" value="Mre11"/>
</dbReference>
<dbReference type="GO" id="GO:0140445">
    <property type="term" value="C:chromosome, telomeric repeat region"/>
    <property type="evidence" value="ECO:0007669"/>
    <property type="project" value="EnsemblFungi"/>
</dbReference>
<dbReference type="InterPro" id="IPR029052">
    <property type="entry name" value="Metallo-depent_PP-like"/>
</dbReference>
<dbReference type="GO" id="GO:0030145">
    <property type="term" value="F:manganese ion binding"/>
    <property type="evidence" value="ECO:0007669"/>
    <property type="project" value="EnsemblFungi"/>
</dbReference>
<dbReference type="GO" id="GO:0097552">
    <property type="term" value="P:mitochondrial double-strand break repair via homologous recombination"/>
    <property type="evidence" value="ECO:0007669"/>
    <property type="project" value="EnsemblFungi"/>
</dbReference>
<keyword evidence="19" id="KW-1185">Reference proteome</keyword>
<dbReference type="GO" id="GO:0010780">
    <property type="term" value="P:meiotic DNA double-strand break formation involved in reciprocal meiotic recombination"/>
    <property type="evidence" value="ECO:0007669"/>
    <property type="project" value="EnsemblFungi"/>
</dbReference>
<dbReference type="STRING" id="796925.A0A137P4S9"/>
<organism evidence="18 19">
    <name type="scientific">Conidiobolus coronatus (strain ATCC 28846 / CBS 209.66 / NRRL 28638)</name>
    <name type="common">Delacroixia coronata</name>
    <dbReference type="NCBI Taxonomy" id="796925"/>
    <lineage>
        <taxon>Eukaryota</taxon>
        <taxon>Fungi</taxon>
        <taxon>Fungi incertae sedis</taxon>
        <taxon>Zoopagomycota</taxon>
        <taxon>Entomophthoromycotina</taxon>
        <taxon>Entomophthoromycetes</taxon>
        <taxon>Entomophthorales</taxon>
        <taxon>Ancylistaceae</taxon>
        <taxon>Conidiobolus</taxon>
    </lineage>
</organism>
<dbReference type="InterPro" id="IPR004843">
    <property type="entry name" value="Calcineurin-like_PHP"/>
</dbReference>
<evidence type="ECO:0000313" key="19">
    <source>
        <dbReference type="Proteomes" id="UP000070444"/>
    </source>
</evidence>
<dbReference type="GO" id="GO:0060090">
    <property type="term" value="F:molecular adaptor activity"/>
    <property type="evidence" value="ECO:0007669"/>
    <property type="project" value="EnsemblFungi"/>
</dbReference>
<evidence type="ECO:0000256" key="1">
    <source>
        <dbReference type="ARBA" id="ARBA00001936"/>
    </source>
</evidence>
<keyword evidence="9 16" id="KW-0227">DNA damage</keyword>
<proteinExistence type="inferred from homology"/>
<keyword evidence="12 16" id="KW-0234">DNA repair</keyword>
<dbReference type="GO" id="GO:0004017">
    <property type="term" value="F:AMP kinase activity"/>
    <property type="evidence" value="ECO:0007669"/>
    <property type="project" value="EnsemblFungi"/>
</dbReference>
<dbReference type="GO" id="GO:0051880">
    <property type="term" value="F:G-quadruplex DNA binding"/>
    <property type="evidence" value="ECO:0007669"/>
    <property type="project" value="EnsemblFungi"/>
</dbReference>
<dbReference type="Gene3D" id="3.30.110.110">
    <property type="entry name" value="Mre11, capping domain"/>
    <property type="match status" value="1"/>
</dbReference>
<dbReference type="InterPro" id="IPR038487">
    <property type="entry name" value="Mre11_capping_dom"/>
</dbReference>
<evidence type="ECO:0000256" key="8">
    <source>
        <dbReference type="ARBA" id="ARBA00022759"/>
    </source>
</evidence>
<dbReference type="GO" id="GO:0006357">
    <property type="term" value="P:regulation of transcription by RNA polymerase II"/>
    <property type="evidence" value="ECO:0007669"/>
    <property type="project" value="EnsemblFungi"/>
</dbReference>
<dbReference type="GO" id="GO:0003691">
    <property type="term" value="F:double-stranded telomeric DNA binding"/>
    <property type="evidence" value="ECO:0007669"/>
    <property type="project" value="EnsemblFungi"/>
</dbReference>
<evidence type="ECO:0000256" key="5">
    <source>
        <dbReference type="ARBA" id="ARBA00022454"/>
    </source>
</evidence>
<dbReference type="GO" id="GO:0035753">
    <property type="term" value="P:maintenance of DNA trinucleotide repeats"/>
    <property type="evidence" value="ECO:0007669"/>
    <property type="project" value="EnsemblFungi"/>
</dbReference>
<feature type="non-terminal residue" evidence="18">
    <location>
        <position position="1"/>
    </location>
</feature>